<name>A0A1F5NPI1_9BACT</name>
<sequence>MWIFEIGLLLPIVSLVGMVVCLTIIFWVLLDELTDHKSSEWARRYLKWIHECQAVAKVVAAGLTVILLIPTAIAFVFSGLIFLMLLAIIANAGLAWVCSIMVAKWLGRKSRTMLGKNQLICASL</sequence>
<dbReference type="AlphaFoldDB" id="A0A1F5NPI1"/>
<dbReference type="STRING" id="1817824.A2751_05420"/>
<evidence type="ECO:0000256" key="1">
    <source>
        <dbReference type="SAM" id="Phobius"/>
    </source>
</evidence>
<gene>
    <name evidence="2" type="ORF">A2751_05420</name>
</gene>
<protein>
    <submittedName>
        <fullName evidence="2">Uncharacterized protein</fullName>
    </submittedName>
</protein>
<keyword evidence="1" id="KW-1133">Transmembrane helix</keyword>
<feature type="transmembrane region" description="Helical" evidence="1">
    <location>
        <begin position="81"/>
        <end position="106"/>
    </location>
</feature>
<dbReference type="Proteomes" id="UP000176864">
    <property type="component" value="Unassembled WGS sequence"/>
</dbReference>
<reference evidence="2 3" key="1">
    <citation type="journal article" date="2016" name="Nat. Commun.">
        <title>Thousands of microbial genomes shed light on interconnected biogeochemical processes in an aquifer system.</title>
        <authorList>
            <person name="Anantharaman K."/>
            <person name="Brown C.T."/>
            <person name="Hug L.A."/>
            <person name="Sharon I."/>
            <person name="Castelle C.J."/>
            <person name="Probst A.J."/>
            <person name="Thomas B.C."/>
            <person name="Singh A."/>
            <person name="Wilkins M.J."/>
            <person name="Karaoz U."/>
            <person name="Brodie E.L."/>
            <person name="Williams K.H."/>
            <person name="Hubbard S.S."/>
            <person name="Banfield J.F."/>
        </authorList>
    </citation>
    <scope>NUCLEOTIDE SEQUENCE [LARGE SCALE GENOMIC DNA]</scope>
</reference>
<organism evidence="2 3">
    <name type="scientific">Candidatus Doudnabacteria bacterium RIFCSPHIGHO2_01_FULL_46_14</name>
    <dbReference type="NCBI Taxonomy" id="1817824"/>
    <lineage>
        <taxon>Bacteria</taxon>
        <taxon>Candidatus Doudnaibacteriota</taxon>
    </lineage>
</organism>
<evidence type="ECO:0000313" key="3">
    <source>
        <dbReference type="Proteomes" id="UP000176864"/>
    </source>
</evidence>
<proteinExistence type="predicted"/>
<feature type="transmembrane region" description="Helical" evidence="1">
    <location>
        <begin position="54"/>
        <end position="75"/>
    </location>
</feature>
<feature type="transmembrane region" description="Helical" evidence="1">
    <location>
        <begin position="6"/>
        <end position="30"/>
    </location>
</feature>
<accession>A0A1F5NPI1</accession>
<keyword evidence="1" id="KW-0812">Transmembrane</keyword>
<comment type="caution">
    <text evidence="2">The sequence shown here is derived from an EMBL/GenBank/DDBJ whole genome shotgun (WGS) entry which is preliminary data.</text>
</comment>
<evidence type="ECO:0000313" key="2">
    <source>
        <dbReference type="EMBL" id="OGE79442.1"/>
    </source>
</evidence>
<keyword evidence="1" id="KW-0472">Membrane</keyword>
<dbReference type="EMBL" id="MFEK01000003">
    <property type="protein sequence ID" value="OGE79442.1"/>
    <property type="molecule type" value="Genomic_DNA"/>
</dbReference>